<organism evidence="2 3">
    <name type="scientific">Brucella cytisi</name>
    <dbReference type="NCBI Taxonomy" id="407152"/>
    <lineage>
        <taxon>Bacteria</taxon>
        <taxon>Pseudomonadati</taxon>
        <taxon>Pseudomonadota</taxon>
        <taxon>Alphaproteobacteria</taxon>
        <taxon>Hyphomicrobiales</taxon>
        <taxon>Brucellaceae</taxon>
        <taxon>Brucella/Ochrobactrum group</taxon>
        <taxon>Brucella</taxon>
    </lineage>
</organism>
<comment type="caution">
    <text evidence="2">The sequence shown here is derived from an EMBL/GenBank/DDBJ whole genome shotgun (WGS) entry which is preliminary data.</text>
</comment>
<accession>A0A1J6HQL0</accession>
<dbReference type="RefSeq" id="WP_071630668.1">
    <property type="nucleotide sequence ID" value="NZ_JBCAUP010000006.1"/>
</dbReference>
<proteinExistence type="predicted"/>
<feature type="transmembrane region" description="Helical" evidence="1">
    <location>
        <begin position="79"/>
        <end position="99"/>
    </location>
</feature>
<sequence length="115" mass="12760">MKPTGGICKKISSIAFGKLGLFDMLSLLRQKRGFSNFHYGSNIYDYTWLINIGTIAASLEFVSGNKSMTNIEEREMGELLFWIVLIGLPVLLISGFAYAHYLKRTGGTSAGEDRT</sequence>
<dbReference type="AlphaFoldDB" id="A0A1J6HQL0"/>
<dbReference type="EMBL" id="MOEC01000003">
    <property type="protein sequence ID" value="OIS94705.1"/>
    <property type="molecule type" value="Genomic_DNA"/>
</dbReference>
<evidence type="ECO:0000313" key="2">
    <source>
        <dbReference type="EMBL" id="OIS94705.1"/>
    </source>
</evidence>
<evidence type="ECO:0000313" key="3">
    <source>
        <dbReference type="Proteomes" id="UP000182985"/>
    </source>
</evidence>
<reference evidence="2 3" key="1">
    <citation type="submission" date="2016-10" db="EMBL/GenBank/DDBJ databases">
        <title>The Draft Genome Sequence of the Potato Rhizosphere Bacteria Ochrobactrum sp. IPA7.2.</title>
        <authorList>
            <person name="Gogoleva N.E."/>
            <person name="Khlopko Y.A."/>
            <person name="Burygin G.L."/>
            <person name="Plotnikov A.O."/>
        </authorList>
    </citation>
    <scope>NUCLEOTIDE SEQUENCE [LARGE SCALE GENOMIC DNA]</scope>
    <source>
        <strain evidence="2 3">IPA7.2</strain>
    </source>
</reference>
<protein>
    <submittedName>
        <fullName evidence="2">Uncharacterized protein</fullName>
    </submittedName>
</protein>
<keyword evidence="1" id="KW-0472">Membrane</keyword>
<dbReference type="OrthoDB" id="10009119at2"/>
<evidence type="ECO:0000256" key="1">
    <source>
        <dbReference type="SAM" id="Phobius"/>
    </source>
</evidence>
<gene>
    <name evidence="2" type="ORF">BLA27_04750</name>
</gene>
<name>A0A1J6HQL0_9HYPH</name>
<keyword evidence="3" id="KW-1185">Reference proteome</keyword>
<keyword evidence="1" id="KW-0812">Transmembrane</keyword>
<keyword evidence="1" id="KW-1133">Transmembrane helix</keyword>
<dbReference type="Proteomes" id="UP000182985">
    <property type="component" value="Unassembled WGS sequence"/>
</dbReference>